<feature type="domain" description="Tail specific protease" evidence="2">
    <location>
        <begin position="264"/>
        <end position="478"/>
    </location>
</feature>
<gene>
    <name evidence="3" type="ORF">GJR95_32465</name>
</gene>
<dbReference type="PANTHER" id="PTHR32060:SF30">
    <property type="entry name" value="CARBOXY-TERMINAL PROCESSING PROTEASE CTPA"/>
    <property type="match status" value="1"/>
</dbReference>
<organism evidence="3 4">
    <name type="scientific">Spirosoma endbachense</name>
    <dbReference type="NCBI Taxonomy" id="2666025"/>
    <lineage>
        <taxon>Bacteria</taxon>
        <taxon>Pseudomonadati</taxon>
        <taxon>Bacteroidota</taxon>
        <taxon>Cytophagia</taxon>
        <taxon>Cytophagales</taxon>
        <taxon>Cytophagaceae</taxon>
        <taxon>Spirosoma</taxon>
    </lineage>
</organism>
<keyword evidence="4" id="KW-1185">Reference proteome</keyword>
<dbReference type="Gene3D" id="3.90.226.10">
    <property type="entry name" value="2-enoyl-CoA Hydratase, Chain A, domain 1"/>
    <property type="match status" value="1"/>
</dbReference>
<name>A0A6P1W674_9BACT</name>
<keyword evidence="1" id="KW-0732">Signal</keyword>
<evidence type="ECO:0000256" key="1">
    <source>
        <dbReference type="SAM" id="SignalP"/>
    </source>
</evidence>
<dbReference type="GO" id="GO:0007165">
    <property type="term" value="P:signal transduction"/>
    <property type="evidence" value="ECO:0007669"/>
    <property type="project" value="TreeGrafter"/>
</dbReference>
<dbReference type="InterPro" id="IPR005151">
    <property type="entry name" value="Tail-specific_protease"/>
</dbReference>
<dbReference type="PANTHER" id="PTHR32060">
    <property type="entry name" value="TAIL-SPECIFIC PROTEASE"/>
    <property type="match status" value="1"/>
</dbReference>
<dbReference type="KEGG" id="senf:GJR95_32465"/>
<dbReference type="GO" id="GO:0004175">
    <property type="term" value="F:endopeptidase activity"/>
    <property type="evidence" value="ECO:0007669"/>
    <property type="project" value="TreeGrafter"/>
</dbReference>
<evidence type="ECO:0000259" key="2">
    <source>
        <dbReference type="Pfam" id="PF03572"/>
    </source>
</evidence>
<dbReference type="EMBL" id="CP045997">
    <property type="protein sequence ID" value="QHV99440.1"/>
    <property type="molecule type" value="Genomic_DNA"/>
</dbReference>
<dbReference type="SUPFAM" id="SSF52096">
    <property type="entry name" value="ClpP/crotonase"/>
    <property type="match status" value="1"/>
</dbReference>
<sequence>MKSVFLAGVKFPCLFILLALSISTLAQTKVVVDDTTPKQYLPKALQEDFLIFRKTLETTYPSLYRYADSVTINTYLNQQFSLLNRPMDETEFYKIIALCCARLNDEHLIAKPSPDYFKNQFVNKVKSFPFTFKIINRRFYIVKSASIPSPIKAGSELISINGRLMEEILNRLLPAIPADGYIQTFKIRHLEDYSTTQEENLFDILYPIFVEEATSFRLEYILPDQPSTKQTVVVAGLSKDEYRTFYQQRQVLEKPLTFTYLKEDVAYLKISSFLGWHRRRFKQNFDSLYQAIFNELKVKNIPHLILDLRNNEGGDTTGEELIAYLLKNPYRHFDYIEKKYVGLPPVSTYLENGEKLYVADSTVYKTASGSYRPKPEYYRQWTPLLLEQLPKANYFNGQLTVLANGASGSMAAVVCSFIKSNQRAVFIGEETGGAMEGPTARSFTKLTLPNTYIRIDVPLTKTVNAVTYTKGRGVIPDYWIEPSIEELIHGVDTELNFALKLLNHK</sequence>
<dbReference type="RefSeq" id="WP_162389840.1">
    <property type="nucleotide sequence ID" value="NZ_CP045997.1"/>
</dbReference>
<feature type="chain" id="PRO_5027122619" description="Tail specific protease domain-containing protein" evidence="1">
    <location>
        <begin position="27"/>
        <end position="505"/>
    </location>
</feature>
<evidence type="ECO:0000313" key="4">
    <source>
        <dbReference type="Proteomes" id="UP000464577"/>
    </source>
</evidence>
<dbReference type="AlphaFoldDB" id="A0A6P1W674"/>
<evidence type="ECO:0000313" key="3">
    <source>
        <dbReference type="EMBL" id="QHV99440.1"/>
    </source>
</evidence>
<dbReference type="GO" id="GO:0006508">
    <property type="term" value="P:proteolysis"/>
    <property type="evidence" value="ECO:0007669"/>
    <property type="project" value="InterPro"/>
</dbReference>
<feature type="signal peptide" evidence="1">
    <location>
        <begin position="1"/>
        <end position="26"/>
    </location>
</feature>
<protein>
    <recommendedName>
        <fullName evidence="2">Tail specific protease domain-containing protein</fullName>
    </recommendedName>
</protein>
<dbReference type="GO" id="GO:0030288">
    <property type="term" value="C:outer membrane-bounded periplasmic space"/>
    <property type="evidence" value="ECO:0007669"/>
    <property type="project" value="TreeGrafter"/>
</dbReference>
<dbReference type="Pfam" id="PF03572">
    <property type="entry name" value="Peptidase_S41"/>
    <property type="match status" value="1"/>
</dbReference>
<dbReference type="GO" id="GO:0008236">
    <property type="term" value="F:serine-type peptidase activity"/>
    <property type="evidence" value="ECO:0007669"/>
    <property type="project" value="InterPro"/>
</dbReference>
<dbReference type="InterPro" id="IPR029045">
    <property type="entry name" value="ClpP/crotonase-like_dom_sf"/>
</dbReference>
<reference evidence="3 4" key="1">
    <citation type="submission" date="2019-11" db="EMBL/GenBank/DDBJ databases">
        <title>Spirosoma endbachense sp. nov., isolated from a natural salt meadow.</title>
        <authorList>
            <person name="Rojas J."/>
            <person name="Ambika Manirajan B."/>
            <person name="Ratering S."/>
            <person name="Suarez C."/>
            <person name="Geissler-Plaum R."/>
            <person name="Schnell S."/>
        </authorList>
    </citation>
    <scope>NUCLEOTIDE SEQUENCE [LARGE SCALE GENOMIC DNA]</scope>
    <source>
        <strain evidence="3 4">I-24</strain>
    </source>
</reference>
<accession>A0A6P1W674</accession>
<dbReference type="Proteomes" id="UP000464577">
    <property type="component" value="Chromosome"/>
</dbReference>
<proteinExistence type="predicted"/>